<dbReference type="Proteomes" id="UP000229401">
    <property type="component" value="Unassembled WGS sequence"/>
</dbReference>
<reference evidence="3" key="1">
    <citation type="submission" date="2017-09" db="EMBL/GenBank/DDBJ databases">
        <title>Depth-based differentiation of microbial function through sediment-hosted aquifers and enrichment of novel symbionts in the deep terrestrial subsurface.</title>
        <authorList>
            <person name="Probst A.J."/>
            <person name="Ladd B."/>
            <person name="Jarett J.K."/>
            <person name="Geller-Mcgrath D.E."/>
            <person name="Sieber C.M.K."/>
            <person name="Emerson J.B."/>
            <person name="Anantharaman K."/>
            <person name="Thomas B.C."/>
            <person name="Malmstrom R."/>
            <person name="Stieglmeier M."/>
            <person name="Klingl A."/>
            <person name="Woyke T."/>
            <person name="Ryan C.M."/>
            <person name="Banfield J.F."/>
        </authorList>
    </citation>
    <scope>NUCLEOTIDE SEQUENCE [LARGE SCALE GENOMIC DNA]</scope>
</reference>
<protein>
    <recommendedName>
        <fullName evidence="4">Fimbrial assembly protein</fullName>
    </recommendedName>
</protein>
<keyword evidence="1" id="KW-0812">Transmembrane</keyword>
<evidence type="ECO:0000313" key="3">
    <source>
        <dbReference type="Proteomes" id="UP000229401"/>
    </source>
</evidence>
<evidence type="ECO:0000313" key="2">
    <source>
        <dbReference type="EMBL" id="PIY72177.1"/>
    </source>
</evidence>
<dbReference type="EMBL" id="PFLI01000075">
    <property type="protein sequence ID" value="PIY72177.1"/>
    <property type="molecule type" value="Genomic_DNA"/>
</dbReference>
<sequence>MRYRINLLEKKEKDFTQKVIYFALHYLRYILVLTQIVVIGVFFYRFKIDQEIIDLKDALKQKEEIVLVSQPLLKQAEIIDFSMNQIQDIVNKQSNSEQMLQYFLNTFPKKINTKKVTFNENSISFEASTTDPRIIKQYYDRLKQENVFKSVTLRAIRKVDFEFYCQFNLRNFSISKK</sequence>
<dbReference type="AlphaFoldDB" id="A0A2M7QIL9"/>
<gene>
    <name evidence="2" type="ORF">COY87_02330</name>
</gene>
<accession>A0A2M7QIL9</accession>
<keyword evidence="1" id="KW-0472">Membrane</keyword>
<proteinExistence type="predicted"/>
<organism evidence="2 3">
    <name type="scientific">Candidatus Roizmanbacteria bacterium CG_4_10_14_0_8_um_filter_33_9</name>
    <dbReference type="NCBI Taxonomy" id="1974826"/>
    <lineage>
        <taxon>Bacteria</taxon>
        <taxon>Candidatus Roizmaniibacteriota</taxon>
    </lineage>
</organism>
<feature type="transmembrane region" description="Helical" evidence="1">
    <location>
        <begin position="20"/>
        <end position="44"/>
    </location>
</feature>
<keyword evidence="1" id="KW-1133">Transmembrane helix</keyword>
<name>A0A2M7QIL9_9BACT</name>
<comment type="caution">
    <text evidence="2">The sequence shown here is derived from an EMBL/GenBank/DDBJ whole genome shotgun (WGS) entry which is preliminary data.</text>
</comment>
<evidence type="ECO:0008006" key="4">
    <source>
        <dbReference type="Google" id="ProtNLM"/>
    </source>
</evidence>
<evidence type="ECO:0000256" key="1">
    <source>
        <dbReference type="SAM" id="Phobius"/>
    </source>
</evidence>